<feature type="domain" description="Rad50/SbcC-type AAA" evidence="2">
    <location>
        <begin position="5"/>
        <end position="283"/>
    </location>
</feature>
<feature type="coiled-coil region" evidence="1">
    <location>
        <begin position="707"/>
        <end position="737"/>
    </location>
</feature>
<dbReference type="InterPro" id="IPR027417">
    <property type="entry name" value="P-loop_NTPase"/>
</dbReference>
<dbReference type="Gene3D" id="3.40.50.300">
    <property type="entry name" value="P-loop containing nucleotide triphosphate hydrolases"/>
    <property type="match status" value="2"/>
</dbReference>
<feature type="coiled-coil region" evidence="1">
    <location>
        <begin position="502"/>
        <end position="529"/>
    </location>
</feature>
<dbReference type="PANTHER" id="PTHR32114:SF2">
    <property type="entry name" value="ABC TRANSPORTER ABCH.3"/>
    <property type="match status" value="1"/>
</dbReference>
<dbReference type="PANTHER" id="PTHR32114">
    <property type="entry name" value="ABC TRANSPORTER ABCH.3"/>
    <property type="match status" value="1"/>
</dbReference>
<dbReference type="Pfam" id="PF13476">
    <property type="entry name" value="AAA_23"/>
    <property type="match status" value="1"/>
</dbReference>
<dbReference type="SUPFAM" id="SSF52540">
    <property type="entry name" value="P-loop containing nucleoside triphosphate hydrolases"/>
    <property type="match status" value="2"/>
</dbReference>
<reference evidence="3" key="1">
    <citation type="submission" date="2020-02" db="EMBL/GenBank/DDBJ databases">
        <authorList>
            <person name="Meier V. D."/>
        </authorList>
    </citation>
    <scope>NUCLEOTIDE SEQUENCE</scope>
    <source>
        <strain evidence="3">AVDCRST_MAG74</strain>
    </source>
</reference>
<accession>A0A6J4PFN7</accession>
<protein>
    <submittedName>
        <fullName evidence="3">SbcC_Rad50</fullName>
    </submittedName>
</protein>
<organism evidence="3">
    <name type="scientific">uncultured Pyrinomonadaceae bacterium</name>
    <dbReference type="NCBI Taxonomy" id="2283094"/>
    <lineage>
        <taxon>Bacteria</taxon>
        <taxon>Pseudomonadati</taxon>
        <taxon>Acidobacteriota</taxon>
        <taxon>Blastocatellia</taxon>
        <taxon>Blastocatellales</taxon>
        <taxon>Pyrinomonadaceae</taxon>
        <taxon>environmental samples</taxon>
    </lineage>
</organism>
<evidence type="ECO:0000256" key="1">
    <source>
        <dbReference type="SAM" id="Coils"/>
    </source>
</evidence>
<sequence length="897" mass="103582">MHITKIELEDIKSHKAAAFEFERGTTAITGANGAGKTTIIEAVAWTLFDLLDYKKDDFVRRGTKKGTVNVTFESSLDERQYRVYRDTGNGYYVYDPQLKMRIADKKEEVARFLWQHLGVEAGTDLEALFRRAIGVPQGTFTAIFLETAAERKKAFDKLLKVEEYRQGAEKLRETSRYIETQITIVREKIARAEGELARFETVETEYKTYAEQASELADNLELLNAEVSEKSETVKKFDAVETEVNNLKTGFEKLQTEKIRAEILLEQKQNELNQAKSAAEKIKLVETDYQKHIAALGMLKELERERVERDRLNQEKSKIETARANVVSDQKRFQENLEKALNARREIESLAPKVAQQEELEKHLNALQINVANAQAKEKLIKSLNEKISRLRESYKSNQTQIKEAEARSQTAGEFEALQKRDTDITRQIARLRARLEHDEQFQQAMKNGMCPILSQKCLNLKPGETLETFLRSQFSELRVEIAAYEKGQRENAVALKTSREAEKFLATLDTLRNREQEIREEGMRLNEELRVLQNGASDFSKSQTDLREIEAKLKSLDNPKAKIQFYKNETTREAELRERIAEVEKNLERLESDKRITDEKLESYKDLHENWARYSGERDETAAAHREFLMNENLAKLLPERTREFDAAGEKLANLKTESERAETDFNRANADYDRETHAREKTSLAEAEKRQTETRANLDYTRKRETQLAEELNRLTEIRRAMQAEFQEKERLEKIGEATNFIRDTLKEAAPRVARNYVFHVSMEANQMFREISGNAERTLKWTEDYGIVLEENGFERPFVNLSGGEQMAAALSVRLALLKQLSDVRLAFFDEPTTNMDAERRERLAEQISHITKRKTFDQLFVISHDDTFEGYVDNVISVAASENGKAIDQLPLG</sequence>
<feature type="coiled-coil region" evidence="1">
    <location>
        <begin position="206"/>
        <end position="408"/>
    </location>
</feature>
<evidence type="ECO:0000259" key="2">
    <source>
        <dbReference type="Pfam" id="PF13476"/>
    </source>
</evidence>
<dbReference type="InterPro" id="IPR038729">
    <property type="entry name" value="Rad50/SbcC_AAA"/>
</dbReference>
<feature type="coiled-coil region" evidence="1">
    <location>
        <begin position="567"/>
        <end position="608"/>
    </location>
</feature>
<dbReference type="EMBL" id="CADCUR010000235">
    <property type="protein sequence ID" value="CAA9414767.1"/>
    <property type="molecule type" value="Genomic_DNA"/>
</dbReference>
<evidence type="ECO:0000313" key="3">
    <source>
        <dbReference type="EMBL" id="CAA9414767.1"/>
    </source>
</evidence>
<name>A0A6J4PFN7_9BACT</name>
<proteinExistence type="predicted"/>
<keyword evidence="1" id="KW-0175">Coiled coil</keyword>
<dbReference type="AlphaFoldDB" id="A0A6J4PFN7"/>
<feature type="coiled-coil region" evidence="1">
    <location>
        <begin position="646"/>
        <end position="673"/>
    </location>
</feature>
<gene>
    <name evidence="3" type="ORF">AVDCRST_MAG74-2538</name>
</gene>